<reference evidence="3" key="1">
    <citation type="journal article" date="2019" name="Int. J. Syst. Evol. Microbiol.">
        <title>The Global Catalogue of Microorganisms (GCM) 10K type strain sequencing project: providing services to taxonomists for standard genome sequencing and annotation.</title>
        <authorList>
            <consortium name="The Broad Institute Genomics Platform"/>
            <consortium name="The Broad Institute Genome Sequencing Center for Infectious Disease"/>
            <person name="Wu L."/>
            <person name="Ma J."/>
        </authorList>
    </citation>
    <scope>NUCLEOTIDE SEQUENCE [LARGE SCALE GENOMIC DNA]</scope>
    <source>
        <strain evidence="3">CAIM 431</strain>
    </source>
</reference>
<protein>
    <submittedName>
        <fullName evidence="2">Uncharacterized protein</fullName>
    </submittedName>
</protein>
<accession>A0ABW4RSV5</accession>
<organism evidence="2 3">
    <name type="scientific">Luteococcus peritonei</name>
    <dbReference type="NCBI Taxonomy" id="88874"/>
    <lineage>
        <taxon>Bacteria</taxon>
        <taxon>Bacillati</taxon>
        <taxon>Actinomycetota</taxon>
        <taxon>Actinomycetes</taxon>
        <taxon>Propionibacteriales</taxon>
        <taxon>Propionibacteriaceae</taxon>
        <taxon>Luteococcus</taxon>
    </lineage>
</organism>
<evidence type="ECO:0000256" key="1">
    <source>
        <dbReference type="SAM" id="MobiDB-lite"/>
    </source>
</evidence>
<name>A0ABW4RSV5_9ACTN</name>
<feature type="compositionally biased region" description="Low complexity" evidence="1">
    <location>
        <begin position="90"/>
        <end position="100"/>
    </location>
</feature>
<comment type="caution">
    <text evidence="2">The sequence shown here is derived from an EMBL/GenBank/DDBJ whole genome shotgun (WGS) entry which is preliminary data.</text>
</comment>
<sequence>MTEPHDPSPQRPRRAAVEEPDASWSRPVDEAPGAPLSAAERARRRAAARPRGRHRDGERTSHDPSGQTSWPAASQRESGTARSIERDGRSTGSGATSAGRAPRRGRLAAAVLVPLLALTGAGGWWWQTHRTAPTSVPSPSPASTPSATGAAGTPIPSAIEGPGPGTVESVRKHLLGMGFTCEREDQPGMASWTCTHYSQAPTLMAYVGGADGHRLGRVSLNVQDGPGGKDPKALALQQYLAQQFIGDAGQVRQVLGEVRAGNEEKYASTALGPVVTRGSGDGSIVLFVNGWVPDRAVPARLLPATPLDAALAERGYACVGSDVISCTRTAGGRSYEVGYIPEDLEVSYLKVRVVGPKGEQARAEGAKEVDAVVGLFQQRDEIRRWVRAHQKDTGATGYQDGFSLDWYPLMAEGGKNFTALYLRQSCWTDTVEAC</sequence>
<feature type="region of interest" description="Disordered" evidence="1">
    <location>
        <begin position="132"/>
        <end position="165"/>
    </location>
</feature>
<proteinExistence type="predicted"/>
<evidence type="ECO:0000313" key="3">
    <source>
        <dbReference type="Proteomes" id="UP001597326"/>
    </source>
</evidence>
<evidence type="ECO:0000313" key="2">
    <source>
        <dbReference type="EMBL" id="MFD1889291.1"/>
    </source>
</evidence>
<dbReference type="RefSeq" id="WP_343872290.1">
    <property type="nucleotide sequence ID" value="NZ_BAAAIX010000007.1"/>
</dbReference>
<keyword evidence="3" id="KW-1185">Reference proteome</keyword>
<dbReference type="EMBL" id="JBHUFZ010000008">
    <property type="protein sequence ID" value="MFD1889291.1"/>
    <property type="molecule type" value="Genomic_DNA"/>
</dbReference>
<gene>
    <name evidence="2" type="ORF">ACFSCS_03705</name>
</gene>
<feature type="compositionally biased region" description="Basic residues" evidence="1">
    <location>
        <begin position="42"/>
        <end position="54"/>
    </location>
</feature>
<feature type="region of interest" description="Disordered" evidence="1">
    <location>
        <begin position="1"/>
        <end position="103"/>
    </location>
</feature>
<dbReference type="Proteomes" id="UP001597326">
    <property type="component" value="Unassembled WGS sequence"/>
</dbReference>
<feature type="compositionally biased region" description="Polar residues" evidence="1">
    <location>
        <begin position="63"/>
        <end position="81"/>
    </location>
</feature>
<feature type="compositionally biased region" description="Low complexity" evidence="1">
    <location>
        <begin position="143"/>
        <end position="154"/>
    </location>
</feature>